<dbReference type="Gene3D" id="1.10.10.750">
    <property type="entry name" value="Ypt/Rab-GAP domain of gyp1p, domain 1"/>
    <property type="match status" value="1"/>
</dbReference>
<dbReference type="SMART" id="SM00164">
    <property type="entry name" value="TBC"/>
    <property type="match status" value="1"/>
</dbReference>
<proteinExistence type="predicted"/>
<dbReference type="AlphaFoldDB" id="A0A4E0RBV7"/>
<accession>A0A4E0RBV7</accession>
<feature type="region of interest" description="Disordered" evidence="4">
    <location>
        <begin position="497"/>
        <end position="517"/>
    </location>
</feature>
<dbReference type="PROSITE" id="PS50086">
    <property type="entry name" value="TBC_RABGAP"/>
    <property type="match status" value="1"/>
</dbReference>
<name>A0A4E0RBV7_FASHE</name>
<feature type="compositionally biased region" description="Low complexity" evidence="4">
    <location>
        <begin position="501"/>
        <end position="514"/>
    </location>
</feature>
<dbReference type="GO" id="GO:0005096">
    <property type="term" value="F:GTPase activator activity"/>
    <property type="evidence" value="ECO:0007669"/>
    <property type="project" value="UniProtKB-KW"/>
</dbReference>
<dbReference type="InterPro" id="IPR050302">
    <property type="entry name" value="Rab_GAP_TBC_domain"/>
</dbReference>
<dbReference type="PANTHER" id="PTHR47219:SF22">
    <property type="entry name" value="RAB-GAP TBC DOMAIN-CONTAINING PROTEIN"/>
    <property type="match status" value="1"/>
</dbReference>
<dbReference type="GO" id="GO:0031267">
    <property type="term" value="F:small GTPase binding"/>
    <property type="evidence" value="ECO:0007669"/>
    <property type="project" value="TreeGrafter"/>
</dbReference>
<comment type="caution">
    <text evidence="6">The sequence shown here is derived from an EMBL/GenBank/DDBJ whole genome shotgun (WGS) entry which is preliminary data.</text>
</comment>
<protein>
    <submittedName>
        <fullName evidence="6">TBC1 domain-containing protein</fullName>
    </submittedName>
</protein>
<dbReference type="PANTHER" id="PTHR47219">
    <property type="entry name" value="RAB GTPASE-ACTIVATING PROTEIN 1-LIKE"/>
    <property type="match status" value="1"/>
</dbReference>
<sequence length="894" mass="101147">MSWGSISPSSNATLAEQWSHVVNNWDNYAKRRSYVADLIRKGVPDEYRPLIWQLYTGAYDSAPRRLYYGYLEVESPVEKAIRRDIARTFPKHDLFKEENGYGQETLFRVIKAYSVHDREVGYCQGSGFIVGLLLMQLPELDSFAVLVQLMNDYRLREMYKPSMVELGVCMYQLERLLAEHLPDLYTHFVTHSFAPSLYASAWFLTLFSTILPIPMATRVMDMYIVEGVYFIFRMALAILKFSAEKLLTADMESMVVYLQHEGPEQWEQHSSAIFESANAFKLNIKKLKKLEKEYLTMRSQEREDQIELRRLRTENGLLLQRVTRLEEECGLMADRLVQSQMIRAQEAETMLTLRCELSVLRRTHAEAVAAAAKASEESSSKCHCSDLASKQTDGACSVRSSEDEDPDELHIDRSATDSVVTPRKQSGIVSQFVNGPSADTAESLADEMHPTELTLDNPSMTNGHGEDSSDLTTDSFDSGLPCPSHSGFFTLPRRRTARSLSVTSTTSNAKSTSTGLESLHQLQSDLVMARTREADARSELLDLKTRYHEMEELKNDQSTRASEQIAVLKDELFSVKLRETEALERLEDLRKRLEEIDLLWQTHCSQCKGIMSDSKRTSFRLGSHDSADSNQKTRLSDRILEARYMDQIKTLQQRLNDVSMQREVAERRADRLDQRVSELLDSRTTSDARERELVMELKQSVHGCAEVEAKRKADSLMWRAREIELVAQLTETRQNQLQLEYKYESLIATQGFQNLQSPSKSPYSSARRVSTPPDLNPNDHGKPSFTLGSYVPHEHRSVASVVSSFGESPNTTITLNDSTASTPRGTLGRATTNGGVSSKTNATNKVSGGVTSVWKDLPSSIMTDSIGPLEDLCLIPDDPMITSVYLERIPNEER</sequence>
<feature type="compositionally biased region" description="Polar residues" evidence="4">
    <location>
        <begin position="416"/>
        <end position="434"/>
    </location>
</feature>
<evidence type="ECO:0000256" key="4">
    <source>
        <dbReference type="SAM" id="MobiDB-lite"/>
    </source>
</evidence>
<keyword evidence="1" id="KW-0343">GTPase activation</keyword>
<feature type="region of interest" description="Disordered" evidence="4">
    <location>
        <begin position="754"/>
        <end position="784"/>
    </location>
</feature>
<dbReference type="InterPro" id="IPR000195">
    <property type="entry name" value="Rab-GAP-TBC_dom"/>
</dbReference>
<dbReference type="FunFam" id="1.10.472.80:FF:000002">
    <property type="entry name" value="Ecotropic viral integration site 5"/>
    <property type="match status" value="1"/>
</dbReference>
<feature type="region of interest" description="Disordered" evidence="4">
    <location>
        <begin position="817"/>
        <end position="836"/>
    </location>
</feature>
<evidence type="ECO:0000259" key="5">
    <source>
        <dbReference type="PROSITE" id="PS50086"/>
    </source>
</evidence>
<reference evidence="6" key="1">
    <citation type="submission" date="2019-03" db="EMBL/GenBank/DDBJ databases">
        <title>Improved annotation for the trematode Fasciola hepatica.</title>
        <authorList>
            <person name="Choi Y.-J."/>
            <person name="Martin J."/>
            <person name="Mitreva M."/>
        </authorList>
    </citation>
    <scope>NUCLEOTIDE SEQUENCE [LARGE SCALE GENOMIC DNA]</scope>
</reference>
<feature type="coiled-coil region" evidence="3">
    <location>
        <begin position="648"/>
        <end position="682"/>
    </location>
</feature>
<dbReference type="Gene3D" id="1.10.8.270">
    <property type="entry name" value="putative rabgap domain of human tbc1 domain family member 14 like domains"/>
    <property type="match status" value="1"/>
</dbReference>
<dbReference type="Proteomes" id="UP000230066">
    <property type="component" value="Unassembled WGS sequence"/>
</dbReference>
<keyword evidence="2 3" id="KW-0175">Coiled coil</keyword>
<evidence type="ECO:0000256" key="3">
    <source>
        <dbReference type="SAM" id="Coils"/>
    </source>
</evidence>
<dbReference type="Gene3D" id="1.10.472.80">
    <property type="entry name" value="Ypt/Rab-GAP domain of gyp1p, domain 3"/>
    <property type="match status" value="1"/>
</dbReference>
<evidence type="ECO:0000256" key="2">
    <source>
        <dbReference type="ARBA" id="ARBA00023054"/>
    </source>
</evidence>
<dbReference type="InterPro" id="IPR035969">
    <property type="entry name" value="Rab-GAP_TBC_sf"/>
</dbReference>
<evidence type="ECO:0000256" key="1">
    <source>
        <dbReference type="ARBA" id="ARBA00022468"/>
    </source>
</evidence>
<dbReference type="SUPFAM" id="SSF47923">
    <property type="entry name" value="Ypt/Rab-GAP domain of gyp1p"/>
    <property type="match status" value="2"/>
</dbReference>
<gene>
    <name evidence="6" type="ORF">D915_002987</name>
</gene>
<feature type="region of interest" description="Disordered" evidence="4">
    <location>
        <begin position="393"/>
        <end position="477"/>
    </location>
</feature>
<organism evidence="6 7">
    <name type="scientific">Fasciola hepatica</name>
    <name type="common">Liver fluke</name>
    <dbReference type="NCBI Taxonomy" id="6192"/>
    <lineage>
        <taxon>Eukaryota</taxon>
        <taxon>Metazoa</taxon>
        <taxon>Spiralia</taxon>
        <taxon>Lophotrochozoa</taxon>
        <taxon>Platyhelminthes</taxon>
        <taxon>Trematoda</taxon>
        <taxon>Digenea</taxon>
        <taxon>Plagiorchiida</taxon>
        <taxon>Echinostomata</taxon>
        <taxon>Echinostomatoidea</taxon>
        <taxon>Fasciolidae</taxon>
        <taxon>Fasciola</taxon>
    </lineage>
</organism>
<evidence type="ECO:0000313" key="6">
    <source>
        <dbReference type="EMBL" id="THD26099.1"/>
    </source>
</evidence>
<evidence type="ECO:0000313" key="7">
    <source>
        <dbReference type="Proteomes" id="UP000230066"/>
    </source>
</evidence>
<feature type="domain" description="Rab-GAP TBC" evidence="5">
    <location>
        <begin position="42"/>
        <end position="227"/>
    </location>
</feature>
<keyword evidence="7" id="KW-1185">Reference proteome</keyword>
<dbReference type="Pfam" id="PF00566">
    <property type="entry name" value="RabGAP-TBC"/>
    <property type="match status" value="1"/>
</dbReference>
<dbReference type="EMBL" id="JXXN02000864">
    <property type="protein sequence ID" value="THD26099.1"/>
    <property type="molecule type" value="Genomic_DNA"/>
</dbReference>
<feature type="compositionally biased region" description="Polar residues" evidence="4">
    <location>
        <begin position="754"/>
        <end position="768"/>
    </location>
</feature>
<dbReference type="FunFam" id="1.10.8.270:FF:000001">
    <property type="entry name" value="TBC1 domain family member 1"/>
    <property type="match status" value="1"/>
</dbReference>